<organism evidence="2 3">
    <name type="scientific">Candidatus Roizmanbacteria bacterium RIFCSPHIGHO2_01_FULL_39_24</name>
    <dbReference type="NCBI Taxonomy" id="1802032"/>
    <lineage>
        <taxon>Bacteria</taxon>
        <taxon>Candidatus Roizmaniibacteriota</taxon>
    </lineage>
</organism>
<comment type="caution">
    <text evidence="2">The sequence shown here is derived from an EMBL/GenBank/DDBJ whole genome shotgun (WGS) entry which is preliminary data.</text>
</comment>
<dbReference type="Proteomes" id="UP000176850">
    <property type="component" value="Unassembled WGS sequence"/>
</dbReference>
<dbReference type="EMBL" id="MFZH01000040">
    <property type="protein sequence ID" value="OGK17639.1"/>
    <property type="molecule type" value="Genomic_DNA"/>
</dbReference>
<evidence type="ECO:0000313" key="2">
    <source>
        <dbReference type="EMBL" id="OGK17639.1"/>
    </source>
</evidence>
<keyword evidence="1" id="KW-1133">Transmembrane helix</keyword>
<evidence type="ECO:0000313" key="3">
    <source>
        <dbReference type="Proteomes" id="UP000176850"/>
    </source>
</evidence>
<gene>
    <name evidence="2" type="ORF">A2799_02815</name>
</gene>
<evidence type="ECO:0000256" key="1">
    <source>
        <dbReference type="SAM" id="Phobius"/>
    </source>
</evidence>
<reference evidence="2 3" key="1">
    <citation type="journal article" date="2016" name="Nat. Commun.">
        <title>Thousands of microbial genomes shed light on interconnected biogeochemical processes in an aquifer system.</title>
        <authorList>
            <person name="Anantharaman K."/>
            <person name="Brown C.T."/>
            <person name="Hug L.A."/>
            <person name="Sharon I."/>
            <person name="Castelle C.J."/>
            <person name="Probst A.J."/>
            <person name="Thomas B.C."/>
            <person name="Singh A."/>
            <person name="Wilkins M.J."/>
            <person name="Karaoz U."/>
            <person name="Brodie E.L."/>
            <person name="Williams K.H."/>
            <person name="Hubbard S.S."/>
            <person name="Banfield J.F."/>
        </authorList>
    </citation>
    <scope>NUCLEOTIDE SEQUENCE [LARGE SCALE GENOMIC DNA]</scope>
</reference>
<protein>
    <submittedName>
        <fullName evidence="2">Uncharacterized protein</fullName>
    </submittedName>
</protein>
<dbReference type="AlphaFoldDB" id="A0A1F7GFC6"/>
<proteinExistence type="predicted"/>
<keyword evidence="1" id="KW-0812">Transmembrane</keyword>
<accession>A0A1F7GFC6</accession>
<feature type="transmembrane region" description="Helical" evidence="1">
    <location>
        <begin position="244"/>
        <end position="263"/>
    </location>
</feature>
<sequence>MNVYIEPATSIIYSKPGTSTKIEYTVRNDGDPSSFLISSITNTPFVTITLGENKETTHSVFLPTGRTEKGFATISIQDSAPEKDYYPQLVFGLGSGRIIEGKTTIGTSQRVLSNILLTVTSTGRLDTNVSIEKFSIGNQTGVVLYDSIDTIDGDILVRNSGANWTYVTGTIRVVSPIGTVEVVQIPKQRVLGHSSKLVYTDRSANSAHSFQLDGIHIGNYKALVSIESTDKAGRYSNTKSFTAVPFKLLGILLIVIVITTLFLHKLNRGQIEEEVLPVKL</sequence>
<name>A0A1F7GFC6_9BACT</name>
<keyword evidence="1" id="KW-0472">Membrane</keyword>